<accession>H2CZ54</accession>
<dbReference type="AlphaFoldDB" id="H2CZ54"/>
<evidence type="ECO:0000313" key="1">
    <source>
        <dbReference type="EMBL" id="AEY62531.1"/>
    </source>
</evidence>
<sequence>MVKGDLSAFRVRSCDIADPTKSLPTRRLVIASVSHLGNTPAGFSCFKYTSISHPAFANWFAGRGKMQGGMTTKECVRRMSAGEPVPRLAITDNRVKEFLKVHAKYHVQDGCAVVVYLFGRPPHQFLYLQVSGDKQTVRSRSSISNTRRFRILLENDIDSALQMTSKMAISGP</sequence>
<proteinExistence type="predicted"/>
<reference evidence="1" key="1">
    <citation type="journal article" date="2011" name="PLoS Genet.">
        <title>Interspecific sex in grass smuts and the genetic diversity of their pheromone-receptor system.</title>
        <authorList>
            <person name="Kellner R."/>
            <person name="Vollmeister E."/>
            <person name="Feldbrugge M."/>
            <person name="Begerow D."/>
        </authorList>
    </citation>
    <scope>NUCLEOTIDE SEQUENCE</scope>
</reference>
<dbReference type="EMBL" id="JN367445">
    <property type="protein sequence ID" value="AEY62531.1"/>
    <property type="molecule type" value="Genomic_DNA"/>
</dbReference>
<protein>
    <submittedName>
        <fullName evidence="1">Uncharacterized protein</fullName>
    </submittedName>
</protein>
<name>H2CZ54_9BASI</name>
<organism evidence="1">
    <name type="scientific">Anthracocystis walkeri</name>
    <dbReference type="NCBI Taxonomy" id="1134040"/>
    <lineage>
        <taxon>Eukaryota</taxon>
        <taxon>Fungi</taxon>
        <taxon>Dikarya</taxon>
        <taxon>Basidiomycota</taxon>
        <taxon>Ustilaginomycotina</taxon>
        <taxon>Ustilaginomycetes</taxon>
        <taxon>Ustilaginales</taxon>
        <taxon>Ustilaginaceae</taxon>
        <taxon>Anthracocystis</taxon>
    </lineage>
</organism>